<feature type="compositionally biased region" description="Low complexity" evidence="5">
    <location>
        <begin position="466"/>
        <end position="477"/>
    </location>
</feature>
<dbReference type="Proteomes" id="UP000829194">
    <property type="component" value="Chromosome"/>
</dbReference>
<dbReference type="InterPro" id="IPR050116">
    <property type="entry name" value="DNA_polymerase-Y"/>
</dbReference>
<evidence type="ECO:0000256" key="1">
    <source>
        <dbReference type="ARBA" id="ARBA00010945"/>
    </source>
</evidence>
<keyword evidence="4" id="KW-0548">Nucleotidyltransferase</keyword>
<proteinExistence type="inferred from homology"/>
<dbReference type="InterPro" id="IPR053848">
    <property type="entry name" value="IMS_HHH_1"/>
</dbReference>
<evidence type="ECO:0000256" key="5">
    <source>
        <dbReference type="SAM" id="MobiDB-lite"/>
    </source>
</evidence>
<dbReference type="RefSeq" id="WP_057941723.1">
    <property type="nucleotide sequence ID" value="NZ_CP011131.1"/>
</dbReference>
<dbReference type="SUPFAM" id="SSF56672">
    <property type="entry name" value="DNA/RNA polymerases"/>
    <property type="match status" value="1"/>
</dbReference>
<evidence type="ECO:0000313" key="8">
    <source>
        <dbReference type="Proteomes" id="UP000829194"/>
    </source>
</evidence>
<evidence type="ECO:0000313" key="7">
    <source>
        <dbReference type="EMBL" id="UNP30498.1"/>
    </source>
</evidence>
<evidence type="ECO:0000259" key="6">
    <source>
        <dbReference type="PROSITE" id="PS50173"/>
    </source>
</evidence>
<dbReference type="InterPro" id="IPR043502">
    <property type="entry name" value="DNA/RNA_pol_sf"/>
</dbReference>
<feature type="compositionally biased region" description="Basic and acidic residues" evidence="5">
    <location>
        <begin position="453"/>
        <end position="465"/>
    </location>
</feature>
<dbReference type="Gene3D" id="3.30.70.270">
    <property type="match status" value="1"/>
</dbReference>
<dbReference type="InterPro" id="IPR001126">
    <property type="entry name" value="UmuC"/>
</dbReference>
<keyword evidence="4" id="KW-0239">DNA-directed DNA polymerase</keyword>
<dbReference type="EMBL" id="CP093547">
    <property type="protein sequence ID" value="UNP30498.1"/>
    <property type="molecule type" value="Genomic_DNA"/>
</dbReference>
<keyword evidence="3" id="KW-0235">DNA replication</keyword>
<keyword evidence="4" id="KW-0808">Transferase</keyword>
<evidence type="ECO:0000256" key="2">
    <source>
        <dbReference type="ARBA" id="ARBA00022457"/>
    </source>
</evidence>
<feature type="region of interest" description="Disordered" evidence="5">
    <location>
        <begin position="453"/>
        <end position="506"/>
    </location>
</feature>
<dbReference type="PANTHER" id="PTHR11076:SF33">
    <property type="entry name" value="DNA POLYMERASE KAPPA"/>
    <property type="match status" value="1"/>
</dbReference>
<comment type="similarity">
    <text evidence="1">Belongs to the DNA polymerase type-Y family.</text>
</comment>
<reference evidence="7 8" key="1">
    <citation type="submission" date="2022-03" db="EMBL/GenBank/DDBJ databases">
        <title>Complete genome sequence of Lysobacter capsici VKM B-2533 and Lysobacter gummosus 10.1.1, promising sources of lytic agents.</title>
        <authorList>
            <person name="Tarlachkov S.V."/>
            <person name="Kudryakova I.V."/>
            <person name="Afoshin A.S."/>
            <person name="Leontyevskaya E.A."/>
            <person name="Leontyevskaya N.V."/>
        </authorList>
    </citation>
    <scope>NUCLEOTIDE SEQUENCE [LARGE SCALE GENOMIC DNA]</scope>
    <source>
        <strain evidence="7 8">10.1.1</strain>
    </source>
</reference>
<protein>
    <recommendedName>
        <fullName evidence="6">UmuC domain-containing protein</fullName>
    </recommendedName>
</protein>
<feature type="domain" description="UmuC" evidence="6">
    <location>
        <begin position="11"/>
        <end position="196"/>
    </location>
</feature>
<keyword evidence="8" id="KW-1185">Reference proteome</keyword>
<dbReference type="Pfam" id="PF21999">
    <property type="entry name" value="IMS_HHH_1"/>
    <property type="match status" value="1"/>
</dbReference>
<dbReference type="PROSITE" id="PS50173">
    <property type="entry name" value="UMUC"/>
    <property type="match status" value="1"/>
</dbReference>
<sequence length="506" mass="55266">MRGPAVVTLRCLFVDFNSYFASVEQFDHEALRGRPVGVVPVMAATTCCIAASREAKLHGVKTGTPVHEALERCPDIAIVQARPARYVELHHQLIAAIQDCIPIDGKPLSIDEVACRLIGRERQRDNAVAIAHKIKQTLIDRGLSPAIRCSIGIAPNTFLAKTASDIEKVDGLTVVELADLPTALHGLGLQDLCGVGPSMLQRLIDAGIETVEQLTAAPREHLRAIWGGIEGERFWAQLRGIEPPSRQRKAVASVGHSHVLDPQLRSAAGMRSVLFKLLAKAAMRLRMEQCKARGLSIHIRFVGKEQRFSRDLSFAPLDDTPTLLQLMAEAIEPLMRAAGNGRWKVKRYPPLSVAVSLIDLQPCAADSASLFPERQRNQALTRVLDQVNQRYGNNRLYFGAMQDALVHGAAPMRIPFQHIPDEASEADLGSAALVADPSMDELWLQRERQFKAMAETAHRQARERSAGSSRPAPAAPAHQPSGVGGWVRKRRTSDDEGGVGTTGSLF</sequence>
<keyword evidence="2" id="KW-0515">Mutator protein</keyword>
<dbReference type="InterPro" id="IPR017961">
    <property type="entry name" value="DNA_pol_Y-fam_little_finger"/>
</dbReference>
<dbReference type="Pfam" id="PF00817">
    <property type="entry name" value="IMS"/>
    <property type="match status" value="1"/>
</dbReference>
<evidence type="ECO:0000256" key="3">
    <source>
        <dbReference type="ARBA" id="ARBA00022705"/>
    </source>
</evidence>
<organism evidence="7 8">
    <name type="scientific">Lysobacter gummosus</name>
    <dbReference type="NCBI Taxonomy" id="262324"/>
    <lineage>
        <taxon>Bacteria</taxon>
        <taxon>Pseudomonadati</taxon>
        <taxon>Pseudomonadota</taxon>
        <taxon>Gammaproteobacteria</taxon>
        <taxon>Lysobacterales</taxon>
        <taxon>Lysobacteraceae</taxon>
        <taxon>Lysobacter</taxon>
    </lineage>
</organism>
<name>A0ABY3XFT1_9GAMM</name>
<dbReference type="InterPro" id="IPR043128">
    <property type="entry name" value="Rev_trsase/Diguanyl_cyclase"/>
</dbReference>
<evidence type="ECO:0000256" key="4">
    <source>
        <dbReference type="ARBA" id="ARBA00022932"/>
    </source>
</evidence>
<dbReference type="Gene3D" id="3.40.1170.60">
    <property type="match status" value="1"/>
</dbReference>
<dbReference type="Gene3D" id="1.10.150.20">
    <property type="entry name" value="5' to 3' exonuclease, C-terminal subdomain"/>
    <property type="match status" value="1"/>
</dbReference>
<gene>
    <name evidence="7" type="ORF">MOV92_04310</name>
</gene>
<accession>A0ABY3XFT1</accession>
<dbReference type="Pfam" id="PF11799">
    <property type="entry name" value="IMS_C"/>
    <property type="match status" value="1"/>
</dbReference>
<dbReference type="PANTHER" id="PTHR11076">
    <property type="entry name" value="DNA REPAIR POLYMERASE UMUC / TRANSFERASE FAMILY MEMBER"/>
    <property type="match status" value="1"/>
</dbReference>